<dbReference type="SUPFAM" id="SSF52980">
    <property type="entry name" value="Restriction endonuclease-like"/>
    <property type="match status" value="1"/>
</dbReference>
<sequence>MFTIYHSNQLDLLKTLAAKLIAGRPLRDPFQPEIILVQSHSMAQWMKMELAAQLGIAANIDFLLPDSFIWKMFACVLPDIPDKNAFAKPIMTWRLMALLTRLCQHPDCALVNDYLRDDEDKRKSFQFAAQIADLFEQYLVYRPDWLESWQHGELIDGMGETQRWQALLWQTLVAGEPLWQNRANLHQYFVKTLTKSHTRPLGLPDRIFIFGISSLPPTYLQVLQALGRHIDIHFLFTNPCRYYWGDIHDHTFLARLMRRRRQHYQQKTEQALFRQPEQADALFNELGEQQTGNPLLASWGKQGRDSLYLLAQVDDIAEVDAFVEPVTVNLLSLLQRDILMLEDHAVISMSSEIHKHGDSKRLLQLDDRSLTLHICHSPQREVEVLHDSLLAMIAEDPTLRPRDIIVMMPDIDFYTPAIQAVFGNTSGNRYLPFAISDRRARYFHPLLPAFLSLLDLPRSRFSAEQVLALLEIPAIAARFSINEQGLQMFRQWVAESNFRWKLGDDTLHELILSTTGKQTWQFGLTRMLLSYAMDSHSGDWHGSVPYNESSGLKAMLVRQLTTFLMRLCQWRNRLIHPRSLDAWLSCAREISEDFFTPDAEAESALTLLKNQWKQLLEDGLQAGYDQLVPVTLLQSELAERLEKKHINQSSLDGTINFCALMPMSSVPSRVVCLLGMNDGVYPRTLPPTKFDLMVQQPRRGDRSRRDDDRYLFLETLMSTQQRLYISFIGRAIQDNTLRYPSVLVSELSDYIAQSFYLPGDEHANTASSADRVRAHLWNWHSRMPFDPENFLPDNENQSFADEWLPAACSSGKPQPDFVAPLTTLPRKALSLNELLHFYRHPVRAWFVQRLMISFHQTSLELAANEPFVINSLTRYQLNCKLVNTLIDGESTDHLFRQVCDAGLLPYGTFGELYWAKQCQDMTRLAEQVQTWQLPKTYSLKVELSLEGVTLSGWLPQVQQNGLLRWRPGTLSVRDGLLLWLEHLAYCAMGGEGESRMFGIHSEWHFAPLSSAQAKSFLLSLISGYCQGMTTPLLLLPHSGGAWLSHCYDRTTQRIDRDENRQRQAHDKLIQAWQGNTYVPGEGTDPYLQRLIRQLNQQYLEKILSTTERYFLPFFRLNLAQTKPAGKRNKA</sequence>
<keyword evidence="1 10" id="KW-0540">Nuclease</keyword>
<dbReference type="PANTHER" id="PTHR30591">
    <property type="entry name" value="RECBCD ENZYME SUBUNIT RECC"/>
    <property type="match status" value="1"/>
</dbReference>
<dbReference type="GO" id="GO:0003677">
    <property type="term" value="F:DNA binding"/>
    <property type="evidence" value="ECO:0007669"/>
    <property type="project" value="UniProtKB-UniRule"/>
</dbReference>
<accession>A0A143WSJ7</accession>
<feature type="domain" description="RecC C-terminal" evidence="11">
    <location>
        <begin position="827"/>
        <end position="1046"/>
    </location>
</feature>
<keyword evidence="4 10" id="KW-0378">Hydrolase</keyword>
<dbReference type="PIRSF" id="PIRSF000980">
    <property type="entry name" value="RecC"/>
    <property type="match status" value="1"/>
</dbReference>
<dbReference type="HAMAP" id="MF_01486">
    <property type="entry name" value="RecC"/>
    <property type="match status" value="1"/>
</dbReference>
<dbReference type="OrthoDB" id="9762834at2"/>
<dbReference type="InterPro" id="IPR013986">
    <property type="entry name" value="DExx_box_DNA_helicase_dom_sf"/>
</dbReference>
<evidence type="ECO:0000256" key="6">
    <source>
        <dbReference type="ARBA" id="ARBA00022839"/>
    </source>
</evidence>
<dbReference type="PATRIC" id="fig|1778262.3.peg.856"/>
<dbReference type="Proteomes" id="UP000095322">
    <property type="component" value="Chromosome I"/>
</dbReference>
<dbReference type="GO" id="GO:0000724">
    <property type="term" value="P:double-strand break repair via homologous recombination"/>
    <property type="evidence" value="ECO:0007669"/>
    <property type="project" value="UniProtKB-UniRule"/>
</dbReference>
<keyword evidence="13" id="KW-1185">Reference proteome</keyword>
<dbReference type="Gene3D" id="1.10.10.160">
    <property type="match status" value="1"/>
</dbReference>
<dbReference type="InterPro" id="IPR041500">
    <property type="entry name" value="RecC_C"/>
</dbReference>
<dbReference type="NCBIfam" id="NF008289">
    <property type="entry name" value="PRK11069.1"/>
    <property type="match status" value="1"/>
</dbReference>
<evidence type="ECO:0000256" key="3">
    <source>
        <dbReference type="ARBA" id="ARBA00022763"/>
    </source>
</evidence>
<dbReference type="Gene3D" id="1.10.10.990">
    <property type="match status" value="1"/>
</dbReference>
<dbReference type="InterPro" id="IPR006697">
    <property type="entry name" value="RecC"/>
</dbReference>
<comment type="miscellaneous">
    <text evidence="10">In the RecBCD complex, RecB has a slow 3'-5' helicase, an exonuclease activity and loads RecA onto ssDNA, RecD has a fast 5'-3' helicase activity, while RecC stimulates the ATPase and processivity of the RecB helicase and contributes to recognition of the Chi site.</text>
</comment>
<name>A0A143WSJ7_9ENTR</name>
<dbReference type="Pfam" id="PF17946">
    <property type="entry name" value="RecC_C"/>
    <property type="match status" value="1"/>
</dbReference>
<keyword evidence="9 10" id="KW-0234">DNA repair</keyword>
<dbReference type="GO" id="GO:0003678">
    <property type="term" value="F:DNA helicase activity"/>
    <property type="evidence" value="ECO:0007669"/>
    <property type="project" value="UniProtKB-UniRule"/>
</dbReference>
<keyword evidence="8 10" id="KW-0238">DNA-binding</keyword>
<evidence type="ECO:0000256" key="2">
    <source>
        <dbReference type="ARBA" id="ARBA00022741"/>
    </source>
</evidence>
<dbReference type="Pfam" id="PF04257">
    <property type="entry name" value="Exonuc_V_gamma"/>
    <property type="match status" value="1"/>
</dbReference>
<evidence type="ECO:0000256" key="5">
    <source>
        <dbReference type="ARBA" id="ARBA00022806"/>
    </source>
</evidence>
<dbReference type="SUPFAM" id="SSF52540">
    <property type="entry name" value="P-loop containing nucleoside triphosphate hydrolases"/>
    <property type="match status" value="2"/>
</dbReference>
<evidence type="ECO:0000256" key="4">
    <source>
        <dbReference type="ARBA" id="ARBA00022801"/>
    </source>
</evidence>
<proteinExistence type="inferred from homology"/>
<evidence type="ECO:0000256" key="1">
    <source>
        <dbReference type="ARBA" id="ARBA00022722"/>
    </source>
</evidence>
<evidence type="ECO:0000259" key="11">
    <source>
        <dbReference type="Pfam" id="PF17946"/>
    </source>
</evidence>
<dbReference type="InterPro" id="IPR027417">
    <property type="entry name" value="P-loop_NTPase"/>
</dbReference>
<evidence type="ECO:0000313" key="13">
    <source>
        <dbReference type="Proteomes" id="UP000095322"/>
    </source>
</evidence>
<keyword evidence="6 10" id="KW-0269">Exonuclease</keyword>
<evidence type="ECO:0000256" key="8">
    <source>
        <dbReference type="ARBA" id="ARBA00023125"/>
    </source>
</evidence>
<gene>
    <name evidence="10 12" type="primary">recC</name>
    <name evidence="12" type="ORF">MHIR_DE00463</name>
</gene>
<dbReference type="GO" id="GO:0009338">
    <property type="term" value="C:exodeoxyribonuclease V complex"/>
    <property type="evidence" value="ECO:0007669"/>
    <property type="project" value="InterPro"/>
</dbReference>
<dbReference type="CDD" id="cd22353">
    <property type="entry name" value="RecC_C-like"/>
    <property type="match status" value="1"/>
</dbReference>
<dbReference type="AlphaFoldDB" id="A0A143WSJ7"/>
<evidence type="ECO:0000313" key="12">
    <source>
        <dbReference type="EMBL" id="CUX96725.1"/>
    </source>
</evidence>
<dbReference type="EMBL" id="LN999833">
    <property type="protein sequence ID" value="CUX96725.1"/>
    <property type="molecule type" value="Genomic_DNA"/>
</dbReference>
<keyword evidence="3 10" id="KW-0227">DNA damage</keyword>
<keyword evidence="7 10" id="KW-0067">ATP-binding</keyword>
<evidence type="ECO:0000256" key="10">
    <source>
        <dbReference type="HAMAP-Rule" id="MF_01486"/>
    </source>
</evidence>
<dbReference type="GO" id="GO:0008854">
    <property type="term" value="F:exodeoxyribonuclease V activity"/>
    <property type="evidence" value="ECO:0007669"/>
    <property type="project" value="InterPro"/>
</dbReference>
<evidence type="ECO:0000256" key="7">
    <source>
        <dbReference type="ARBA" id="ARBA00022840"/>
    </source>
</evidence>
<dbReference type="NCBIfam" id="TIGR01450">
    <property type="entry name" value="recC"/>
    <property type="match status" value="1"/>
</dbReference>
<keyword evidence="2 10" id="KW-0547">Nucleotide-binding</keyword>
<dbReference type="InterPro" id="IPR011335">
    <property type="entry name" value="Restrct_endonuc-II-like"/>
</dbReference>
<comment type="subunit">
    <text evidence="10">Heterotrimer of RecB, RecC and RecD. All subunits contribute to DNA-binding.</text>
</comment>
<keyword evidence="5 10" id="KW-0347">Helicase</keyword>
<dbReference type="Gene3D" id="3.40.50.300">
    <property type="entry name" value="P-loop containing nucleotide triphosphate hydrolases"/>
    <property type="match status" value="2"/>
</dbReference>
<comment type="function">
    <text evidence="10">A helicase/nuclease that prepares dsDNA breaks (DSB) for recombinational DNA repair. Binds to DSBs and unwinds DNA via a highly rapid and processive ATP-dependent bidirectional helicase activity. Unwinds dsDNA until it encounters a Chi (crossover hotspot instigator) sequence from the 3' direction. Cuts ssDNA a few nucleotides 3' to the Chi site. The properties and activities of the enzyme are changed at Chi. The Chi-altered holoenzyme produces a long 3'-ssDNA overhang and facilitates RecA-binding to the ssDNA for homologous DNA recombination and repair. Holoenzyme degrades any linearized DNA that is unable to undergo homologous recombination. In the holoenzyme this subunit recognizes the wild-type Chi sequence, and when added to isolated RecB increases its ATP-dependent helicase processivity.</text>
</comment>
<organism evidence="12 13">
    <name type="scientific">Candidatus Doolittlea endobia</name>
    <dbReference type="NCBI Taxonomy" id="1778262"/>
    <lineage>
        <taxon>Bacteria</taxon>
        <taxon>Pseudomonadati</taxon>
        <taxon>Pseudomonadota</taxon>
        <taxon>Gammaproteobacteria</taxon>
        <taxon>Enterobacterales</taxon>
        <taxon>Enterobacteriaceae</taxon>
        <taxon>Candidatus Doolittlea</taxon>
    </lineage>
</organism>
<dbReference type="GO" id="GO:0005524">
    <property type="term" value="F:ATP binding"/>
    <property type="evidence" value="ECO:0007669"/>
    <property type="project" value="UniProtKB-UniRule"/>
</dbReference>
<dbReference type="RefSeq" id="WP_067565989.1">
    <property type="nucleotide sequence ID" value="NZ_LN999833.1"/>
</dbReference>
<comment type="similarity">
    <text evidence="10">Belongs to the RecC family.</text>
</comment>
<dbReference type="KEGG" id="den:MHIR_DE00463"/>
<evidence type="ECO:0000256" key="9">
    <source>
        <dbReference type="ARBA" id="ARBA00023204"/>
    </source>
</evidence>
<dbReference type="Gene3D" id="3.40.50.10930">
    <property type="match status" value="1"/>
</dbReference>
<reference evidence="13" key="1">
    <citation type="submission" date="2016-01" db="EMBL/GenBank/DDBJ databases">
        <authorList>
            <person name="Husnik F."/>
        </authorList>
    </citation>
    <scope>NUCLEOTIDE SEQUENCE [LARGE SCALE GENOMIC DNA]</scope>
</reference>
<dbReference type="FunFam" id="3.40.50.300:FF:001153">
    <property type="entry name" value="RecBCD enzyme subunit RecC"/>
    <property type="match status" value="1"/>
</dbReference>
<dbReference type="PANTHER" id="PTHR30591:SF1">
    <property type="entry name" value="RECBCD ENZYME SUBUNIT RECC"/>
    <property type="match status" value="1"/>
</dbReference>
<protein>
    <recommendedName>
        <fullName evidence="10">RecBCD enzyme subunit RecC</fullName>
    </recommendedName>
    <alternativeName>
        <fullName evidence="10">Exonuclease V subunit RecC</fullName>
        <shortName evidence="10">ExoV subunit RecC</shortName>
    </alternativeName>
    <alternativeName>
        <fullName evidence="10">Helicase/nuclease RecBCD subunit RecC</fullName>
    </alternativeName>
</protein>